<accession>A0A504Z0G6</accession>
<dbReference type="EMBL" id="SUNJ01002168">
    <property type="protein sequence ID" value="TPP66185.1"/>
    <property type="molecule type" value="Genomic_DNA"/>
</dbReference>
<proteinExistence type="predicted"/>
<evidence type="ECO:0000313" key="2">
    <source>
        <dbReference type="EMBL" id="TPP66185.1"/>
    </source>
</evidence>
<name>A0A504Z0G6_FASGI</name>
<keyword evidence="3" id="KW-1185">Reference proteome</keyword>
<organism evidence="2 3">
    <name type="scientific">Fasciola gigantica</name>
    <name type="common">Giant liver fluke</name>
    <dbReference type="NCBI Taxonomy" id="46835"/>
    <lineage>
        <taxon>Eukaryota</taxon>
        <taxon>Metazoa</taxon>
        <taxon>Spiralia</taxon>
        <taxon>Lophotrochozoa</taxon>
        <taxon>Platyhelminthes</taxon>
        <taxon>Trematoda</taxon>
        <taxon>Digenea</taxon>
        <taxon>Plagiorchiida</taxon>
        <taxon>Echinostomata</taxon>
        <taxon>Echinostomatoidea</taxon>
        <taxon>Fasciolidae</taxon>
        <taxon>Fasciola</taxon>
    </lineage>
</organism>
<dbReference type="AlphaFoldDB" id="A0A504Z0G6"/>
<sequence length="96" mass="11410">MKKAKKTKQVLGSPSEIDSRRKKDKQESKNTEKSVKKPRAQSVLDEQQALARYHAQRKLFIHLMNQHKIVYTQRRAANQRINSEDLRYCVERVLFE</sequence>
<gene>
    <name evidence="2" type="ORF">FGIG_03030</name>
</gene>
<feature type="compositionally biased region" description="Basic and acidic residues" evidence="1">
    <location>
        <begin position="17"/>
        <end position="35"/>
    </location>
</feature>
<evidence type="ECO:0000256" key="1">
    <source>
        <dbReference type="SAM" id="MobiDB-lite"/>
    </source>
</evidence>
<dbReference type="Proteomes" id="UP000316759">
    <property type="component" value="Unassembled WGS sequence"/>
</dbReference>
<feature type="region of interest" description="Disordered" evidence="1">
    <location>
        <begin position="1"/>
        <end position="43"/>
    </location>
</feature>
<dbReference type="OrthoDB" id="10597635at2759"/>
<protein>
    <submittedName>
        <fullName evidence="2">Uncharacterized protein</fullName>
    </submittedName>
</protein>
<comment type="caution">
    <text evidence="2">The sequence shown here is derived from an EMBL/GenBank/DDBJ whole genome shotgun (WGS) entry which is preliminary data.</text>
</comment>
<evidence type="ECO:0000313" key="3">
    <source>
        <dbReference type="Proteomes" id="UP000316759"/>
    </source>
</evidence>
<reference evidence="2 3" key="1">
    <citation type="submission" date="2019-04" db="EMBL/GenBank/DDBJ databases">
        <title>Annotation for the trematode Fasciola gigantica.</title>
        <authorList>
            <person name="Choi Y.-J."/>
        </authorList>
    </citation>
    <scope>NUCLEOTIDE SEQUENCE [LARGE SCALE GENOMIC DNA]</scope>
    <source>
        <strain evidence="2">Uganda_cow_1</strain>
    </source>
</reference>